<dbReference type="Proteomes" id="UP000017174">
    <property type="component" value="Unassembled WGS sequence"/>
</dbReference>
<reference evidence="1 2" key="1">
    <citation type="submission" date="2013-08" db="EMBL/GenBank/DDBJ databases">
        <authorList>
            <person name="Weinstock G."/>
            <person name="Sodergren E."/>
            <person name="Wylie T."/>
            <person name="Fulton L."/>
            <person name="Fulton R."/>
            <person name="Fronick C."/>
            <person name="O'Laughlin M."/>
            <person name="Godfrey J."/>
            <person name="Miner T."/>
            <person name="Herter B."/>
            <person name="Appelbaum E."/>
            <person name="Cordes M."/>
            <person name="Lek S."/>
            <person name="Wollam A."/>
            <person name="Pepin K.H."/>
            <person name="Palsikar V.B."/>
            <person name="Mitreva M."/>
            <person name="Wilson R.K."/>
        </authorList>
    </citation>
    <scope>NUCLEOTIDE SEQUENCE [LARGE SCALE GENOMIC DNA]</scope>
    <source>
        <strain evidence="1 2">F0184</strain>
    </source>
</reference>
<evidence type="ECO:0000313" key="1">
    <source>
        <dbReference type="EMBL" id="ERT63020.1"/>
    </source>
</evidence>
<accession>U7UUL8</accession>
<evidence type="ECO:0000313" key="2">
    <source>
        <dbReference type="Proteomes" id="UP000017174"/>
    </source>
</evidence>
<proteinExistence type="predicted"/>
<dbReference type="EMBL" id="AXZG01000083">
    <property type="protein sequence ID" value="ERT63020.1"/>
    <property type="molecule type" value="Genomic_DNA"/>
</dbReference>
<gene>
    <name evidence="1" type="ORF">HMPREF0742_02720</name>
</gene>
<name>U7UUL8_9MICC</name>
<protein>
    <submittedName>
        <fullName evidence="1">Uncharacterized protein</fullName>
    </submittedName>
</protein>
<sequence length="39" mass="4519">MPSYVLDSTISFTKEGELVRSPPQCWLLKIYPTKARISY</sequence>
<dbReference type="AlphaFoldDB" id="U7UUL8"/>
<comment type="caution">
    <text evidence="1">The sequence shown here is derived from an EMBL/GenBank/DDBJ whole genome shotgun (WGS) entry which is preliminary data.</text>
</comment>
<dbReference type="HOGENOM" id="CLU_3316357_0_0_11"/>
<organism evidence="1 2">
    <name type="scientific">Rothia aeria F0184</name>
    <dbReference type="NCBI Taxonomy" id="888019"/>
    <lineage>
        <taxon>Bacteria</taxon>
        <taxon>Bacillati</taxon>
        <taxon>Actinomycetota</taxon>
        <taxon>Actinomycetes</taxon>
        <taxon>Micrococcales</taxon>
        <taxon>Micrococcaceae</taxon>
        <taxon>Rothia</taxon>
    </lineage>
</organism>